<evidence type="ECO:0000259" key="2">
    <source>
        <dbReference type="SMART" id="SM00460"/>
    </source>
</evidence>
<feature type="transmembrane region" description="Helical" evidence="1">
    <location>
        <begin position="12"/>
        <end position="29"/>
    </location>
</feature>
<protein>
    <submittedName>
        <fullName evidence="3">Transglutaminase domain-containing protein</fullName>
    </submittedName>
</protein>
<feature type="transmembrane region" description="Helical" evidence="1">
    <location>
        <begin position="41"/>
        <end position="61"/>
    </location>
</feature>
<dbReference type="AlphaFoldDB" id="A0A2W1LRC6"/>
<keyword evidence="4" id="KW-1185">Reference proteome</keyword>
<dbReference type="SUPFAM" id="SSF54001">
    <property type="entry name" value="Cysteine proteinases"/>
    <property type="match status" value="1"/>
</dbReference>
<comment type="caution">
    <text evidence="3">The sequence shown here is derived from an EMBL/GenBank/DDBJ whole genome shotgun (WGS) entry which is preliminary data.</text>
</comment>
<gene>
    <name evidence="3" type="ORF">DNH61_18370</name>
</gene>
<feature type="domain" description="Transglutaminase-like" evidence="2">
    <location>
        <begin position="301"/>
        <end position="364"/>
    </location>
</feature>
<evidence type="ECO:0000313" key="3">
    <source>
        <dbReference type="EMBL" id="PZD94371.1"/>
    </source>
</evidence>
<organism evidence="3 4">
    <name type="scientific">Paenibacillus sambharensis</name>
    <dbReference type="NCBI Taxonomy" id="1803190"/>
    <lineage>
        <taxon>Bacteria</taxon>
        <taxon>Bacillati</taxon>
        <taxon>Bacillota</taxon>
        <taxon>Bacilli</taxon>
        <taxon>Bacillales</taxon>
        <taxon>Paenibacillaceae</taxon>
        <taxon>Paenibacillus</taxon>
    </lineage>
</organism>
<dbReference type="Gene3D" id="3.10.620.30">
    <property type="match status" value="1"/>
</dbReference>
<dbReference type="InterPro" id="IPR038765">
    <property type="entry name" value="Papain-like_cys_pep_sf"/>
</dbReference>
<keyword evidence="1" id="KW-1133">Transmembrane helix</keyword>
<sequence length="384" mass="42170">MDWGRADSYLEPVALIIIVVLGFSVIQGFRRGASGSAKHLFFFIWEGVWSLVSLIAAWRLASFVSPMLEIWLEGRNITVPAGELNTFMQVWYTFVTGIRDFPLMRIGLLLVVFYLLLRTLSRIAGMLLVPLIVDLLGRLSPGRESGTAGRAVSRIAGAALGAAHGAGRALLILAMLFVYVSLMPGAPLAGGIASSPVYQEAAGRLLEPVAGRVLAEQGPVFTKAVEAEFKRIAERRYEIIDHDVPDEIKEAAVKLTSGLEGDREKAKALYDWIGTRIEYDWDKADNYIDHGVWKEQTPDDTFRTRKGVCIDVARLYAVMARTAGLDVKVVTGLGADGRGGYGPHAWNEVLAADTGRWIQLDATWASSGDWFDTADFDKTHIREA</sequence>
<dbReference type="OrthoDB" id="1817605at2"/>
<keyword evidence="1" id="KW-0472">Membrane</keyword>
<dbReference type="EMBL" id="QKRB01000053">
    <property type="protein sequence ID" value="PZD94371.1"/>
    <property type="molecule type" value="Genomic_DNA"/>
</dbReference>
<dbReference type="GO" id="GO:0005737">
    <property type="term" value="C:cytoplasm"/>
    <property type="evidence" value="ECO:0007669"/>
    <property type="project" value="TreeGrafter"/>
</dbReference>
<keyword evidence="1" id="KW-0812">Transmembrane</keyword>
<dbReference type="SMART" id="SM00460">
    <property type="entry name" value="TGc"/>
    <property type="match status" value="1"/>
</dbReference>
<dbReference type="PANTHER" id="PTHR46333:SF2">
    <property type="entry name" value="CYTOKINESIS PROTEIN 3"/>
    <property type="match status" value="1"/>
</dbReference>
<dbReference type="Pfam" id="PF01841">
    <property type="entry name" value="Transglut_core"/>
    <property type="match status" value="1"/>
</dbReference>
<dbReference type="InterPro" id="IPR002931">
    <property type="entry name" value="Transglutaminase-like"/>
</dbReference>
<proteinExistence type="predicted"/>
<dbReference type="Proteomes" id="UP000249522">
    <property type="component" value="Unassembled WGS sequence"/>
</dbReference>
<evidence type="ECO:0000313" key="4">
    <source>
        <dbReference type="Proteomes" id="UP000249522"/>
    </source>
</evidence>
<dbReference type="PANTHER" id="PTHR46333">
    <property type="entry name" value="CYTOKINESIS PROTEIN 3"/>
    <property type="match status" value="1"/>
</dbReference>
<feature type="transmembrane region" description="Helical" evidence="1">
    <location>
        <begin position="106"/>
        <end position="136"/>
    </location>
</feature>
<accession>A0A2W1LRC6</accession>
<feature type="transmembrane region" description="Helical" evidence="1">
    <location>
        <begin position="157"/>
        <end position="180"/>
    </location>
</feature>
<reference evidence="3 4" key="1">
    <citation type="submission" date="2018-06" db="EMBL/GenBank/DDBJ databases">
        <title>Paenibacillus imtechensis sp. nov.</title>
        <authorList>
            <person name="Pinnaka A.K."/>
            <person name="Singh H."/>
            <person name="Kaur M."/>
        </authorList>
    </citation>
    <scope>NUCLEOTIDE SEQUENCE [LARGE SCALE GENOMIC DNA]</scope>
    <source>
        <strain evidence="3 4">SMB1</strain>
    </source>
</reference>
<name>A0A2W1LRC6_9BACL</name>
<evidence type="ECO:0000256" key="1">
    <source>
        <dbReference type="SAM" id="Phobius"/>
    </source>
</evidence>
<dbReference type="InterPro" id="IPR052557">
    <property type="entry name" value="CAP/Cytokinesis_protein"/>
</dbReference>